<comment type="caution">
    <text evidence="4">The sequence shown here is derived from an EMBL/GenBank/DDBJ whole genome shotgun (WGS) entry which is preliminary data.</text>
</comment>
<proteinExistence type="predicted"/>
<accession>A0ABS7AG26</accession>
<sequence>MDSVARHILDLSRRRLLRGATGLAALAALAPPARPAFAQELPRGSLFTLGVASGEPSPDGFVIWTRLAPEPFAQDGGLPPLSVPVGWAVAEDEAFTRIALRGMTAAWPQKAHAVHVEVRGLAPGRPYFYRFQAGGQASPVGRARTAPAPDAAPERLRFAVAGCQHYEHGFFTAWKHIATEPDLDFVFHYGDYIYEYAGRQAGQRGWGPLVRQHVGGETMTLADYRLRYAQYRTDPDLQAAHAAHAFLPSYDDHEVDNNWAGSFSEEDGRSPRHPVAVPPETFALRKAAAFQAWYEHMPVRAAALPRGQDITAYRRLDFGRLMRVNVLDTRQFRDDQPCGDGSKPACPDVFRPDAQMLGAEQERWLVAGMTDSPARWNILAQQVPMMRRELRNGALSMDKWDAYPAARQRLLDAVAERRTPNPVVLSGDVHVALAATIRRKPEDTASPPVATEFTATSATSEGDGAVMTPGGQEILRRNPDIALFHARRGYCVGEATAARMTTEFVALDYVTREGAPRETAARLVVEAGRPGVQRG</sequence>
<dbReference type="RefSeq" id="WP_219765599.1">
    <property type="nucleotide sequence ID" value="NZ_JAHYBZ010000009.1"/>
</dbReference>
<dbReference type="PANTHER" id="PTHR43606">
    <property type="entry name" value="PHOSPHATASE, PUTATIVE (AFU_ORTHOLOGUE AFUA_6G08710)-RELATED"/>
    <property type="match status" value="1"/>
</dbReference>
<dbReference type="InterPro" id="IPR052900">
    <property type="entry name" value="Phospholipid_Metab_Enz"/>
</dbReference>
<dbReference type="PROSITE" id="PS51318">
    <property type="entry name" value="TAT"/>
    <property type="match status" value="1"/>
</dbReference>
<feature type="signal peptide" evidence="1">
    <location>
        <begin position="1"/>
        <end position="38"/>
    </location>
</feature>
<dbReference type="Pfam" id="PF09423">
    <property type="entry name" value="PhoD"/>
    <property type="match status" value="1"/>
</dbReference>
<keyword evidence="5" id="KW-1185">Reference proteome</keyword>
<evidence type="ECO:0000313" key="5">
    <source>
        <dbReference type="Proteomes" id="UP001196565"/>
    </source>
</evidence>
<evidence type="ECO:0000313" key="4">
    <source>
        <dbReference type="EMBL" id="MBW6401040.1"/>
    </source>
</evidence>
<dbReference type="PANTHER" id="PTHR43606:SF2">
    <property type="entry name" value="ALKALINE PHOSPHATASE FAMILY PROTEIN (AFU_ORTHOLOGUE AFUA_5G03860)"/>
    <property type="match status" value="1"/>
</dbReference>
<dbReference type="Gene3D" id="2.60.40.380">
    <property type="entry name" value="Purple acid phosphatase-like, N-terminal"/>
    <property type="match status" value="1"/>
</dbReference>
<feature type="domain" description="PhoD-like phosphatase metallophosphatase" evidence="2">
    <location>
        <begin position="158"/>
        <end position="504"/>
    </location>
</feature>
<reference evidence="4 5" key="1">
    <citation type="submission" date="2021-07" db="EMBL/GenBank/DDBJ databases">
        <authorList>
            <person name="So Y."/>
        </authorList>
    </citation>
    <scope>NUCLEOTIDE SEQUENCE [LARGE SCALE GENOMIC DNA]</scope>
    <source>
        <strain evidence="4 5">HJA6</strain>
    </source>
</reference>
<evidence type="ECO:0000259" key="2">
    <source>
        <dbReference type="Pfam" id="PF09423"/>
    </source>
</evidence>
<dbReference type="Gene3D" id="3.60.21.70">
    <property type="entry name" value="PhoD-like phosphatase"/>
    <property type="match status" value="1"/>
</dbReference>
<feature type="chain" id="PRO_5046783577" evidence="1">
    <location>
        <begin position="39"/>
        <end position="535"/>
    </location>
</feature>
<feature type="domain" description="Phospholipase D N-terminal" evidence="3">
    <location>
        <begin position="49"/>
        <end position="145"/>
    </location>
</feature>
<dbReference type="InterPro" id="IPR038607">
    <property type="entry name" value="PhoD-like_sf"/>
</dbReference>
<dbReference type="InterPro" id="IPR032093">
    <property type="entry name" value="PhoD_N"/>
</dbReference>
<organism evidence="4 5">
    <name type="scientific">Roseomonas alba</name>
    <dbReference type="NCBI Taxonomy" id="2846776"/>
    <lineage>
        <taxon>Bacteria</taxon>
        <taxon>Pseudomonadati</taxon>
        <taxon>Pseudomonadota</taxon>
        <taxon>Alphaproteobacteria</taxon>
        <taxon>Acetobacterales</taxon>
        <taxon>Roseomonadaceae</taxon>
        <taxon>Roseomonas</taxon>
    </lineage>
</organism>
<dbReference type="SUPFAM" id="SSF56300">
    <property type="entry name" value="Metallo-dependent phosphatases"/>
    <property type="match status" value="1"/>
</dbReference>
<evidence type="ECO:0000259" key="3">
    <source>
        <dbReference type="Pfam" id="PF16655"/>
    </source>
</evidence>
<keyword evidence="1" id="KW-0732">Signal</keyword>
<dbReference type="InterPro" id="IPR029052">
    <property type="entry name" value="Metallo-depent_PP-like"/>
</dbReference>
<dbReference type="Pfam" id="PF16655">
    <property type="entry name" value="PhoD_N"/>
    <property type="match status" value="1"/>
</dbReference>
<evidence type="ECO:0000256" key="1">
    <source>
        <dbReference type="SAM" id="SignalP"/>
    </source>
</evidence>
<protein>
    <submittedName>
        <fullName evidence="4">Alkaline phosphatase D family protein</fullName>
    </submittedName>
</protein>
<dbReference type="EMBL" id="JAHYBZ010000009">
    <property type="protein sequence ID" value="MBW6401040.1"/>
    <property type="molecule type" value="Genomic_DNA"/>
</dbReference>
<dbReference type="InterPro" id="IPR018946">
    <property type="entry name" value="PhoD-like_MPP"/>
</dbReference>
<dbReference type="InterPro" id="IPR006311">
    <property type="entry name" value="TAT_signal"/>
</dbReference>
<dbReference type="CDD" id="cd07389">
    <property type="entry name" value="MPP_PhoD"/>
    <property type="match status" value="1"/>
</dbReference>
<gene>
    <name evidence="4" type="ORF">KPL78_24490</name>
</gene>
<name>A0ABS7AG26_9PROT</name>
<dbReference type="Proteomes" id="UP001196565">
    <property type="component" value="Unassembled WGS sequence"/>
</dbReference>